<feature type="transmembrane region" description="Helical" evidence="1">
    <location>
        <begin position="12"/>
        <end position="32"/>
    </location>
</feature>
<keyword evidence="1" id="KW-1133">Transmembrane helix</keyword>
<keyword evidence="1" id="KW-0812">Transmembrane</keyword>
<dbReference type="EMBL" id="CM004402">
    <property type="protein sequence ID" value="OAY26918.1"/>
    <property type="molecule type" value="Genomic_DNA"/>
</dbReference>
<protein>
    <submittedName>
        <fullName evidence="2">Uncharacterized protein</fullName>
    </submittedName>
</protein>
<accession>A0A2C9UAW9</accession>
<dbReference type="AlphaFoldDB" id="A0A2C9UAW9"/>
<evidence type="ECO:0000256" key="1">
    <source>
        <dbReference type="SAM" id="Phobius"/>
    </source>
</evidence>
<gene>
    <name evidence="2" type="ORF">MANES_16G085000</name>
</gene>
<organism evidence="2">
    <name type="scientific">Manihot esculenta</name>
    <name type="common">Cassava</name>
    <name type="synonym">Jatropha manihot</name>
    <dbReference type="NCBI Taxonomy" id="3983"/>
    <lineage>
        <taxon>Eukaryota</taxon>
        <taxon>Viridiplantae</taxon>
        <taxon>Streptophyta</taxon>
        <taxon>Embryophyta</taxon>
        <taxon>Tracheophyta</taxon>
        <taxon>Spermatophyta</taxon>
        <taxon>Magnoliopsida</taxon>
        <taxon>eudicotyledons</taxon>
        <taxon>Gunneridae</taxon>
        <taxon>Pentapetalae</taxon>
        <taxon>rosids</taxon>
        <taxon>fabids</taxon>
        <taxon>Malpighiales</taxon>
        <taxon>Euphorbiaceae</taxon>
        <taxon>Crotonoideae</taxon>
        <taxon>Manihoteae</taxon>
        <taxon>Manihot</taxon>
    </lineage>
</organism>
<evidence type="ECO:0000313" key="2">
    <source>
        <dbReference type="EMBL" id="OAY26918.1"/>
    </source>
</evidence>
<sequence length="33" mass="3816">MIITIPPFLYEIFLISLFISFKFALNLPLTALD</sequence>
<keyword evidence="1" id="KW-0472">Membrane</keyword>
<proteinExistence type="predicted"/>
<reference evidence="2" key="1">
    <citation type="submission" date="2016-02" db="EMBL/GenBank/DDBJ databases">
        <title>WGS assembly of Manihot esculenta.</title>
        <authorList>
            <person name="Bredeson J.V."/>
            <person name="Prochnik S.E."/>
            <person name="Lyons J.B."/>
            <person name="Schmutz J."/>
            <person name="Grimwood J."/>
            <person name="Vrebalov J."/>
            <person name="Bart R.S."/>
            <person name="Amuge T."/>
            <person name="Ferguson M.E."/>
            <person name="Green R."/>
            <person name="Putnam N."/>
            <person name="Stites J."/>
            <person name="Rounsley S."/>
            <person name="Rokhsar D.S."/>
        </authorList>
    </citation>
    <scope>NUCLEOTIDE SEQUENCE [LARGE SCALE GENOMIC DNA]</scope>
    <source>
        <tissue evidence="2">Leaf</tissue>
    </source>
</reference>
<name>A0A2C9UAW9_MANES</name>